<accession>A0A8J6N4M4</accession>
<proteinExistence type="predicted"/>
<dbReference type="AlphaFoldDB" id="A0A8J6N4M4"/>
<dbReference type="EMBL" id="JACNLL010000009">
    <property type="protein sequence ID" value="MBC8198546.1"/>
    <property type="molecule type" value="Genomic_DNA"/>
</dbReference>
<organism evidence="1 2">
    <name type="scientific">Candidatus Desulfaltia bathyphila</name>
    <dbReference type="NCBI Taxonomy" id="2841697"/>
    <lineage>
        <taxon>Bacteria</taxon>
        <taxon>Pseudomonadati</taxon>
        <taxon>Thermodesulfobacteriota</taxon>
        <taxon>Desulfobacteria</taxon>
        <taxon>Desulfobacterales</taxon>
        <taxon>Desulfobacterales incertae sedis</taxon>
        <taxon>Candidatus Desulfaltia</taxon>
    </lineage>
</organism>
<sequence>MALDELKDTDNLYEVDGFKYIVDKEFMEKSKPIKVDFNHFGFKLTSGIDLGAGCSSCSTTGSCCS</sequence>
<gene>
    <name evidence="1" type="ORF">H8E80_00660</name>
</gene>
<dbReference type="Proteomes" id="UP000603545">
    <property type="component" value="Unassembled WGS sequence"/>
</dbReference>
<comment type="caution">
    <text evidence="1">The sequence shown here is derived from an EMBL/GenBank/DDBJ whole genome shotgun (WGS) entry which is preliminary data.</text>
</comment>
<evidence type="ECO:0000313" key="2">
    <source>
        <dbReference type="Proteomes" id="UP000603545"/>
    </source>
</evidence>
<evidence type="ECO:0000313" key="1">
    <source>
        <dbReference type="EMBL" id="MBC8198546.1"/>
    </source>
</evidence>
<protein>
    <submittedName>
        <fullName evidence="1">Uncharacterized protein</fullName>
    </submittedName>
</protein>
<reference evidence="1 2" key="1">
    <citation type="submission" date="2020-08" db="EMBL/GenBank/DDBJ databases">
        <title>Bridging the membrane lipid divide: bacteria of the FCB group superphylum have the potential to synthesize archaeal ether lipids.</title>
        <authorList>
            <person name="Villanueva L."/>
            <person name="Von Meijenfeldt F.A.B."/>
            <person name="Westbye A.B."/>
            <person name="Yadav S."/>
            <person name="Hopmans E.C."/>
            <person name="Dutilh B.E."/>
            <person name="Sinninghe Damste J.S."/>
        </authorList>
    </citation>
    <scope>NUCLEOTIDE SEQUENCE [LARGE SCALE GENOMIC DNA]</scope>
    <source>
        <strain evidence="1">NIOZ-UU82</strain>
    </source>
</reference>
<name>A0A8J6N4M4_9BACT</name>